<dbReference type="Pfam" id="PF00038">
    <property type="entry name" value="Filament"/>
    <property type="match status" value="1"/>
</dbReference>
<dbReference type="SUPFAM" id="SSF64593">
    <property type="entry name" value="Intermediate filament protein, coiled coil region"/>
    <property type="match status" value="1"/>
</dbReference>
<dbReference type="InterPro" id="IPR039008">
    <property type="entry name" value="IF_rod_dom"/>
</dbReference>
<dbReference type="EMBL" id="CAUEEQ010008187">
    <property type="protein sequence ID" value="CAJ0931954.1"/>
    <property type="molecule type" value="Genomic_DNA"/>
</dbReference>
<dbReference type="Gene3D" id="1.20.5.170">
    <property type="match status" value="1"/>
</dbReference>
<feature type="domain" description="IF rod" evidence="6">
    <location>
        <begin position="1"/>
        <end position="272"/>
    </location>
</feature>
<keyword evidence="2 4" id="KW-0175">Coiled coil</keyword>
<feature type="coiled-coil region" evidence="4">
    <location>
        <begin position="170"/>
        <end position="250"/>
    </location>
</feature>
<evidence type="ECO:0000256" key="4">
    <source>
        <dbReference type="SAM" id="Coils"/>
    </source>
</evidence>
<name>A0ABN9L6F4_9NEOB</name>
<dbReference type="Gene3D" id="1.20.5.1160">
    <property type="entry name" value="Vasodilator-stimulated phosphoprotein"/>
    <property type="match status" value="1"/>
</dbReference>
<evidence type="ECO:0000256" key="2">
    <source>
        <dbReference type="ARBA" id="ARBA00023054"/>
    </source>
</evidence>
<gene>
    <name evidence="7" type="ORF">RIMI_LOCUS4928357</name>
</gene>
<keyword evidence="8" id="KW-1185">Reference proteome</keyword>
<dbReference type="PANTHER" id="PTHR45616:SF65">
    <property type="entry name" value="KERATIN 78, GENE 4"/>
    <property type="match status" value="1"/>
</dbReference>
<dbReference type="PRINTS" id="PR01276">
    <property type="entry name" value="TYPE2KERATIN"/>
</dbReference>
<feature type="compositionally biased region" description="Polar residues" evidence="5">
    <location>
        <begin position="304"/>
        <end position="315"/>
    </location>
</feature>
<dbReference type="Gene3D" id="1.20.5.500">
    <property type="entry name" value="Single helix bin"/>
    <property type="match status" value="1"/>
</dbReference>
<comment type="similarity">
    <text evidence="3">Belongs to the intermediate filament family.</text>
</comment>
<dbReference type="PROSITE" id="PS51842">
    <property type="entry name" value="IF_ROD_2"/>
    <property type="match status" value="1"/>
</dbReference>
<protein>
    <recommendedName>
        <fullName evidence="6">IF rod domain-containing protein</fullName>
    </recommendedName>
</protein>
<accession>A0ABN9L6F4</accession>
<evidence type="ECO:0000256" key="1">
    <source>
        <dbReference type="ARBA" id="ARBA00022754"/>
    </source>
</evidence>
<dbReference type="InterPro" id="IPR018039">
    <property type="entry name" value="IF_conserved"/>
</dbReference>
<dbReference type="PANTHER" id="PTHR45616">
    <property type="entry name" value="GATA-TYPE DOMAIN-CONTAINING PROTEIN"/>
    <property type="match status" value="1"/>
</dbReference>
<dbReference type="InterPro" id="IPR003054">
    <property type="entry name" value="Keratin_II"/>
</dbReference>
<reference evidence="7" key="1">
    <citation type="submission" date="2023-07" db="EMBL/GenBank/DDBJ databases">
        <authorList>
            <person name="Stuckert A."/>
        </authorList>
    </citation>
    <scope>NUCLEOTIDE SEQUENCE</scope>
</reference>
<evidence type="ECO:0000259" key="6">
    <source>
        <dbReference type="PROSITE" id="PS51842"/>
    </source>
</evidence>
<evidence type="ECO:0000313" key="7">
    <source>
        <dbReference type="EMBL" id="CAJ0931954.1"/>
    </source>
</evidence>
<sequence length="338" mass="38257">MHDRQYQAMFDAYINSLQRQLDSTKNEKCRLDGEVNNMQNVVEDFRSKYEEEINKRTCAENQFVTLKKDVDEFYLQKANLETKQDALVNEIDFLRMLYDEELTEMQEQISETNVVLTMDNNRDLDLDGLIAEVKSQYEDIAAKSKAEVEDTYAKQYQQLKDSAGQHVDSLRNSKAEIQELNSMVKRLHSEIECVKKQVSNLETAICKAEDHGELTLKDAKAKLCELEAALQKAKEDLASQLRDYQALLNVKLALDIEIATYRTLLEGEESRIDGDVDNNVKICVFSTTGKSSSSGVSDYKPCNDKSTGSTATRGVQSGKTTYSSTSSSCQSSCGRKRF</sequence>
<keyword evidence="1 3" id="KW-0403">Intermediate filament</keyword>
<dbReference type="SMART" id="SM01391">
    <property type="entry name" value="Filament"/>
    <property type="match status" value="1"/>
</dbReference>
<feature type="compositionally biased region" description="Low complexity" evidence="5">
    <location>
        <begin position="316"/>
        <end position="338"/>
    </location>
</feature>
<proteinExistence type="inferred from homology"/>
<feature type="region of interest" description="Disordered" evidence="5">
    <location>
        <begin position="289"/>
        <end position="338"/>
    </location>
</feature>
<evidence type="ECO:0000256" key="3">
    <source>
        <dbReference type="RuleBase" id="RU000685"/>
    </source>
</evidence>
<dbReference type="Proteomes" id="UP001176940">
    <property type="component" value="Unassembled WGS sequence"/>
</dbReference>
<organism evidence="7 8">
    <name type="scientific">Ranitomeya imitator</name>
    <name type="common">mimic poison frog</name>
    <dbReference type="NCBI Taxonomy" id="111125"/>
    <lineage>
        <taxon>Eukaryota</taxon>
        <taxon>Metazoa</taxon>
        <taxon>Chordata</taxon>
        <taxon>Craniata</taxon>
        <taxon>Vertebrata</taxon>
        <taxon>Euteleostomi</taxon>
        <taxon>Amphibia</taxon>
        <taxon>Batrachia</taxon>
        <taxon>Anura</taxon>
        <taxon>Neobatrachia</taxon>
        <taxon>Hyloidea</taxon>
        <taxon>Dendrobatidae</taxon>
        <taxon>Dendrobatinae</taxon>
        <taxon>Ranitomeya</taxon>
    </lineage>
</organism>
<evidence type="ECO:0000256" key="5">
    <source>
        <dbReference type="SAM" id="MobiDB-lite"/>
    </source>
</evidence>
<feature type="coiled-coil region" evidence="4">
    <location>
        <begin position="35"/>
        <end position="62"/>
    </location>
</feature>
<comment type="caution">
    <text evidence="7">The sequence shown here is derived from an EMBL/GenBank/DDBJ whole genome shotgun (WGS) entry which is preliminary data.</text>
</comment>
<evidence type="ECO:0000313" key="8">
    <source>
        <dbReference type="Proteomes" id="UP001176940"/>
    </source>
</evidence>
<dbReference type="PROSITE" id="PS00226">
    <property type="entry name" value="IF_ROD_1"/>
    <property type="match status" value="1"/>
</dbReference>